<proteinExistence type="predicted"/>
<comment type="caution">
    <text evidence="1">The sequence shown here is derived from an EMBL/GenBank/DDBJ whole genome shotgun (WGS) entry which is preliminary data.</text>
</comment>
<keyword evidence="2" id="KW-1185">Reference proteome</keyword>
<protein>
    <submittedName>
        <fullName evidence="1">Uncharacterized protein</fullName>
    </submittedName>
</protein>
<dbReference type="Proteomes" id="UP000003112">
    <property type="component" value="Unassembled WGS sequence"/>
</dbReference>
<dbReference type="AlphaFoldDB" id="E6K4U8"/>
<dbReference type="HOGENOM" id="CLU_3187250_0_0_10"/>
<accession>E6K4U8</accession>
<dbReference type="EMBL" id="AEPD01000012">
    <property type="protein sequence ID" value="EFU31433.1"/>
    <property type="molecule type" value="Genomic_DNA"/>
</dbReference>
<name>E6K4U8_9BACT</name>
<gene>
    <name evidence="1" type="ORF">HMPREF6485_0548</name>
</gene>
<evidence type="ECO:0000313" key="1">
    <source>
        <dbReference type="EMBL" id="EFU31433.1"/>
    </source>
</evidence>
<organism evidence="1 2">
    <name type="scientific">Segatella buccae ATCC 33574</name>
    <dbReference type="NCBI Taxonomy" id="873513"/>
    <lineage>
        <taxon>Bacteria</taxon>
        <taxon>Pseudomonadati</taxon>
        <taxon>Bacteroidota</taxon>
        <taxon>Bacteroidia</taxon>
        <taxon>Bacteroidales</taxon>
        <taxon>Prevotellaceae</taxon>
        <taxon>Segatella</taxon>
    </lineage>
</organism>
<sequence>MEATVIGVQRYDKVSTFGKQCAFIFKKIAFPVVEKGVRGPCGSQKK</sequence>
<reference evidence="1 2" key="1">
    <citation type="submission" date="2010-10" db="EMBL/GenBank/DDBJ databases">
        <authorList>
            <person name="Muzny D."/>
            <person name="Qin X."/>
            <person name="Deng J."/>
            <person name="Jiang H."/>
            <person name="Liu Y."/>
            <person name="Qu J."/>
            <person name="Song X.-Z."/>
            <person name="Zhang L."/>
            <person name="Thornton R."/>
            <person name="Coyle M."/>
            <person name="Francisco L."/>
            <person name="Jackson L."/>
            <person name="Javaid M."/>
            <person name="Korchina V."/>
            <person name="Kovar C."/>
            <person name="Mata R."/>
            <person name="Mathew T."/>
            <person name="Ngo R."/>
            <person name="Nguyen L."/>
            <person name="Nguyen N."/>
            <person name="Okwuonu G."/>
            <person name="Ongeri F."/>
            <person name="Pham C."/>
            <person name="Simmons D."/>
            <person name="Wilczek-Boney K."/>
            <person name="Hale W."/>
            <person name="Jakkamsetti A."/>
            <person name="Pham P."/>
            <person name="Ruth R."/>
            <person name="San Lucas F."/>
            <person name="Warren J."/>
            <person name="Zhang J."/>
            <person name="Zhao Z."/>
            <person name="Zhou C."/>
            <person name="Zhu D."/>
            <person name="Lee S."/>
            <person name="Bess C."/>
            <person name="Blankenburg K."/>
            <person name="Forbes L."/>
            <person name="Fu Q."/>
            <person name="Gubbala S."/>
            <person name="Hirani K."/>
            <person name="Jayaseelan J.C."/>
            <person name="Lara F."/>
            <person name="Munidasa M."/>
            <person name="Palculict T."/>
            <person name="Patil S."/>
            <person name="Pu L.-L."/>
            <person name="Saada N."/>
            <person name="Tang L."/>
            <person name="Weissenberger G."/>
            <person name="Zhu Y."/>
            <person name="Hemphill L."/>
            <person name="Shang Y."/>
            <person name="Youmans B."/>
            <person name="Ayvaz T."/>
            <person name="Ross M."/>
            <person name="Santibanez J."/>
            <person name="Aqrawi P."/>
            <person name="Gross S."/>
            <person name="Joshi V."/>
            <person name="Fowler G."/>
            <person name="Nazareth L."/>
            <person name="Reid J."/>
            <person name="Worley K."/>
            <person name="Petrosino J."/>
            <person name="Highlander S."/>
            <person name="Gibbs R."/>
        </authorList>
    </citation>
    <scope>NUCLEOTIDE SEQUENCE [LARGE SCALE GENOMIC DNA]</scope>
    <source>
        <strain evidence="1 2">ATCC 33574</strain>
    </source>
</reference>
<dbReference type="STRING" id="873513.HMPREF6485_0548"/>
<evidence type="ECO:0000313" key="2">
    <source>
        <dbReference type="Proteomes" id="UP000003112"/>
    </source>
</evidence>